<keyword evidence="3" id="KW-1185">Reference proteome</keyword>
<dbReference type="RefSeq" id="WP_167451713.1">
    <property type="nucleotide sequence ID" value="NZ_JACRTI010000052.1"/>
</dbReference>
<dbReference type="Proteomes" id="UP000629596">
    <property type="component" value="Unassembled WGS sequence"/>
</dbReference>
<evidence type="ECO:0000313" key="3">
    <source>
        <dbReference type="Proteomes" id="UP000629596"/>
    </source>
</evidence>
<evidence type="ECO:0000256" key="1">
    <source>
        <dbReference type="SAM" id="MobiDB-lite"/>
    </source>
</evidence>
<sequence length="54" mass="6085">MAIAIKSIPTLQGELAEEFVKKADASFHNKRQSQKANDKHFTSLNNILKKANMK</sequence>
<dbReference type="EMBL" id="JACRTI010000052">
    <property type="protein sequence ID" value="MBC8603266.1"/>
    <property type="molecule type" value="Genomic_DNA"/>
</dbReference>
<proteinExistence type="predicted"/>
<protein>
    <submittedName>
        <fullName evidence="2">Uncharacterized protein</fullName>
    </submittedName>
</protein>
<reference evidence="2 3" key="1">
    <citation type="submission" date="2020-08" db="EMBL/GenBank/DDBJ databases">
        <title>Genome public.</title>
        <authorList>
            <person name="Liu C."/>
            <person name="Sun Q."/>
        </authorList>
    </citation>
    <scope>NUCLEOTIDE SEQUENCE [LARGE SCALE GENOMIC DNA]</scope>
    <source>
        <strain evidence="2 3">426_9</strain>
    </source>
</reference>
<comment type="caution">
    <text evidence="2">The sequence shown here is derived from an EMBL/GenBank/DDBJ whole genome shotgun (WGS) entry which is preliminary data.</text>
</comment>
<name>A0ABR7P648_9BACT</name>
<accession>A0ABR7P648</accession>
<organism evidence="2 3">
    <name type="scientific">Parabacteroides acidifaciens</name>
    <dbReference type="NCBI Taxonomy" id="2290935"/>
    <lineage>
        <taxon>Bacteria</taxon>
        <taxon>Pseudomonadati</taxon>
        <taxon>Bacteroidota</taxon>
        <taxon>Bacteroidia</taxon>
        <taxon>Bacteroidales</taxon>
        <taxon>Tannerellaceae</taxon>
        <taxon>Parabacteroides</taxon>
    </lineage>
</organism>
<gene>
    <name evidence="2" type="ORF">H8784_16255</name>
</gene>
<feature type="region of interest" description="Disordered" evidence="1">
    <location>
        <begin position="26"/>
        <end position="45"/>
    </location>
</feature>
<evidence type="ECO:0000313" key="2">
    <source>
        <dbReference type="EMBL" id="MBC8603266.1"/>
    </source>
</evidence>